<accession>A0A1Y5DXM3</accession>
<name>A0A1Y5DXM3_COLPS</name>
<dbReference type="Pfam" id="PF00378">
    <property type="entry name" value="ECH_1"/>
    <property type="match status" value="1"/>
</dbReference>
<dbReference type="SUPFAM" id="SSF52096">
    <property type="entry name" value="ClpP/crotonase"/>
    <property type="match status" value="1"/>
</dbReference>
<dbReference type="InterPro" id="IPR045002">
    <property type="entry name" value="Ech1-like"/>
</dbReference>
<organism evidence="2 3">
    <name type="scientific">Colwellia psychrerythraea</name>
    <name type="common">Vibrio psychroerythus</name>
    <dbReference type="NCBI Taxonomy" id="28229"/>
    <lineage>
        <taxon>Bacteria</taxon>
        <taxon>Pseudomonadati</taxon>
        <taxon>Pseudomonadota</taxon>
        <taxon>Gammaproteobacteria</taxon>
        <taxon>Alteromonadales</taxon>
        <taxon>Colwelliaceae</taxon>
        <taxon>Colwellia</taxon>
    </lineage>
</organism>
<dbReference type="Proteomes" id="UP000243053">
    <property type="component" value="Unassembled WGS sequence"/>
</dbReference>
<dbReference type="InterPro" id="IPR029045">
    <property type="entry name" value="ClpP/crotonase-like_dom_sf"/>
</dbReference>
<evidence type="ECO:0000313" key="2">
    <source>
        <dbReference type="EMBL" id="OUR74789.1"/>
    </source>
</evidence>
<gene>
    <name evidence="2" type="ORF">A9Q75_19685</name>
</gene>
<protein>
    <submittedName>
        <fullName evidence="2">Enoyl-CoA hydratase</fullName>
    </submittedName>
</protein>
<evidence type="ECO:0000256" key="1">
    <source>
        <dbReference type="ARBA" id="ARBA00005254"/>
    </source>
</evidence>
<dbReference type="EMBL" id="MAAF01000121">
    <property type="protein sequence ID" value="OUR74789.1"/>
    <property type="molecule type" value="Genomic_DNA"/>
</dbReference>
<dbReference type="AlphaFoldDB" id="A0A1Y5DXM3"/>
<sequence>MSNNDIEQRVNLETKNGIAYVSLNRPDKCNALDILMFHAIRKTIKRLKADRTIRAVIVTGNGDDFCSGLDIKAVMSSTKGPLELLFKLLPWRANLAQYVSAGWRDIPAPVIMVIKGRCWGGGLQIALGGDFRISTPDASISIMESRWGLIPDMGGTLALKELLRLDKAKELAMTGEVIEGSQALEYGLVTHVDDEPFERAIKLAEMIAKQSPDSIAATKKLYNKSWWSKPGLALLRESYYQIKILIGKNRAIKTYNQINQDKKTREFINRKNW</sequence>
<dbReference type="GO" id="GO:0016853">
    <property type="term" value="F:isomerase activity"/>
    <property type="evidence" value="ECO:0007669"/>
    <property type="project" value="InterPro"/>
</dbReference>
<evidence type="ECO:0000313" key="3">
    <source>
        <dbReference type="Proteomes" id="UP000243053"/>
    </source>
</evidence>
<comment type="similarity">
    <text evidence="1">Belongs to the enoyl-CoA hydratase/isomerase family.</text>
</comment>
<proteinExistence type="inferred from homology"/>
<reference evidence="3" key="1">
    <citation type="journal article" date="2017" name="Proc. Natl. Acad. Sci. U.S.A.">
        <title>Simulation of Deepwater Horizon oil plume reveals substrate specialization within a complex community of hydrocarbon degraders.</title>
        <authorList>
            <person name="Hu P."/>
            <person name="Dubinsky E.A."/>
            <person name="Probst A.J."/>
            <person name="Wang J."/>
            <person name="Sieber C.M.K."/>
            <person name="Tom L.M."/>
            <person name="Gardinali P."/>
            <person name="Banfield J.F."/>
            <person name="Atlas R.M."/>
            <person name="Andersen G.L."/>
        </authorList>
    </citation>
    <scope>NUCLEOTIDE SEQUENCE [LARGE SCALE GENOMIC DNA]</scope>
</reference>
<comment type="caution">
    <text evidence="2">The sequence shown here is derived from an EMBL/GenBank/DDBJ whole genome shotgun (WGS) entry which is preliminary data.</text>
</comment>
<dbReference type="CDD" id="cd06558">
    <property type="entry name" value="crotonase-like"/>
    <property type="match status" value="1"/>
</dbReference>
<dbReference type="PANTHER" id="PTHR43149:SF1">
    <property type="entry name" value="DELTA(3,5)-DELTA(2,4)-DIENOYL-COA ISOMERASE, MITOCHONDRIAL"/>
    <property type="match status" value="1"/>
</dbReference>
<dbReference type="Gene3D" id="3.90.226.10">
    <property type="entry name" value="2-enoyl-CoA Hydratase, Chain A, domain 1"/>
    <property type="match status" value="1"/>
</dbReference>
<dbReference type="InterPro" id="IPR001753">
    <property type="entry name" value="Enoyl-CoA_hydra/iso"/>
</dbReference>
<dbReference type="PANTHER" id="PTHR43149">
    <property type="entry name" value="ENOYL-COA HYDRATASE"/>
    <property type="match status" value="1"/>
</dbReference>
<dbReference type="NCBIfam" id="NF005699">
    <property type="entry name" value="PRK07509.1"/>
    <property type="match status" value="1"/>
</dbReference>